<gene>
    <name evidence="1" type="ORF">SAMN06295981_1750</name>
</gene>
<evidence type="ECO:0008006" key="3">
    <source>
        <dbReference type="Google" id="ProtNLM"/>
    </source>
</evidence>
<dbReference type="Proteomes" id="UP000193309">
    <property type="component" value="Unassembled WGS sequence"/>
</dbReference>
<reference evidence="2" key="1">
    <citation type="submission" date="2017-04" db="EMBL/GenBank/DDBJ databases">
        <authorList>
            <person name="Varghese N."/>
            <person name="Submissions S."/>
        </authorList>
    </citation>
    <scope>NUCLEOTIDE SEQUENCE [LARGE SCALE GENOMIC DNA]</scope>
    <source>
        <strain evidence="2">VDS</strain>
    </source>
</reference>
<proteinExistence type="predicted"/>
<protein>
    <recommendedName>
        <fullName evidence="3">DUF3806 domain-containing protein</fullName>
    </recommendedName>
</protein>
<name>A0A1X7JLM0_9CORY</name>
<dbReference type="STRING" id="1610489.SAMN06295981_1750"/>
<keyword evidence="2" id="KW-1185">Reference proteome</keyword>
<evidence type="ECO:0000313" key="2">
    <source>
        <dbReference type="Proteomes" id="UP000193309"/>
    </source>
</evidence>
<sequence>MNTDNPADTQDIRPLTDEEQGWIDQNWQIASGQGMTKDTDSLTLGYQAARGKWELAPADDRPRAEHSVVGLGALIGQYICNFTDFEWGVRGEGSSAQWVLTNPDGEIIEPMQRMAELWSGSMKKTVGGYVDEVLEKYSGER</sequence>
<evidence type="ECO:0000313" key="1">
    <source>
        <dbReference type="EMBL" id="SMG28937.1"/>
    </source>
</evidence>
<accession>A0A1X7JLM0</accession>
<dbReference type="EMBL" id="FXAR01000005">
    <property type="protein sequence ID" value="SMG28937.1"/>
    <property type="molecule type" value="Genomic_DNA"/>
</dbReference>
<dbReference type="RefSeq" id="WP_085549853.1">
    <property type="nucleotide sequence ID" value="NZ_FXAR01000005.1"/>
</dbReference>
<organism evidence="1 2">
    <name type="scientific">Corynebacterium pollutisoli</name>
    <dbReference type="NCBI Taxonomy" id="1610489"/>
    <lineage>
        <taxon>Bacteria</taxon>
        <taxon>Bacillati</taxon>
        <taxon>Actinomycetota</taxon>
        <taxon>Actinomycetes</taxon>
        <taxon>Mycobacteriales</taxon>
        <taxon>Corynebacteriaceae</taxon>
        <taxon>Corynebacterium</taxon>
    </lineage>
</organism>
<dbReference type="AlphaFoldDB" id="A0A1X7JLM0"/>
<dbReference type="OrthoDB" id="9762066at2"/>